<proteinExistence type="predicted"/>
<reference evidence="1 3" key="1">
    <citation type="journal article" date="2008" name="Science">
        <title>The Physcomitrella genome reveals evolutionary insights into the conquest of land by plants.</title>
        <authorList>
            <person name="Rensing S."/>
            <person name="Lang D."/>
            <person name="Zimmer A."/>
            <person name="Terry A."/>
            <person name="Salamov A."/>
            <person name="Shapiro H."/>
            <person name="Nishiyama T."/>
            <person name="Perroud P.-F."/>
            <person name="Lindquist E."/>
            <person name="Kamisugi Y."/>
            <person name="Tanahashi T."/>
            <person name="Sakakibara K."/>
            <person name="Fujita T."/>
            <person name="Oishi K."/>
            <person name="Shin-I T."/>
            <person name="Kuroki Y."/>
            <person name="Toyoda A."/>
            <person name="Suzuki Y."/>
            <person name="Hashimoto A."/>
            <person name="Yamaguchi K."/>
            <person name="Sugano A."/>
            <person name="Kohara Y."/>
            <person name="Fujiyama A."/>
            <person name="Anterola A."/>
            <person name="Aoki S."/>
            <person name="Ashton N."/>
            <person name="Barbazuk W.B."/>
            <person name="Barker E."/>
            <person name="Bennetzen J."/>
            <person name="Bezanilla M."/>
            <person name="Blankenship R."/>
            <person name="Cho S.H."/>
            <person name="Dutcher S."/>
            <person name="Estelle M."/>
            <person name="Fawcett J.A."/>
            <person name="Gundlach H."/>
            <person name="Hanada K."/>
            <person name="Heyl A."/>
            <person name="Hicks K.A."/>
            <person name="Hugh J."/>
            <person name="Lohr M."/>
            <person name="Mayer K."/>
            <person name="Melkozernov A."/>
            <person name="Murata T."/>
            <person name="Nelson D."/>
            <person name="Pils B."/>
            <person name="Prigge M."/>
            <person name="Reiss B."/>
            <person name="Renner T."/>
            <person name="Rombauts S."/>
            <person name="Rushton P."/>
            <person name="Sanderfoot A."/>
            <person name="Schween G."/>
            <person name="Shiu S.-H."/>
            <person name="Stueber K."/>
            <person name="Theodoulou F.L."/>
            <person name="Tu H."/>
            <person name="Van de Peer Y."/>
            <person name="Verrier P.J."/>
            <person name="Waters E."/>
            <person name="Wood A."/>
            <person name="Yang L."/>
            <person name="Cove D."/>
            <person name="Cuming A."/>
            <person name="Hasebe M."/>
            <person name="Lucas S."/>
            <person name="Mishler D.B."/>
            <person name="Reski R."/>
            <person name="Grigoriev I."/>
            <person name="Quatrano R.S."/>
            <person name="Boore J.L."/>
        </authorList>
    </citation>
    <scope>NUCLEOTIDE SEQUENCE [LARGE SCALE GENOMIC DNA]</scope>
    <source>
        <strain evidence="2 3">cv. Gransden 2004</strain>
    </source>
</reference>
<dbReference type="Gramene" id="Pp3c11_12210V3.1">
    <property type="protein sequence ID" value="Pp3c11_12210V3.1"/>
    <property type="gene ID" value="Pp3c11_12210"/>
</dbReference>
<dbReference type="InterPro" id="IPR020471">
    <property type="entry name" value="AKR"/>
</dbReference>
<protein>
    <recommendedName>
        <fullName evidence="4">NADP-dependent oxidoreductase domain-containing protein</fullName>
    </recommendedName>
</protein>
<dbReference type="PaxDb" id="3218-PP1S11_48V6.1"/>
<dbReference type="EMBL" id="ABEU02000011">
    <property type="protein sequence ID" value="PNR45168.1"/>
    <property type="molecule type" value="Genomic_DNA"/>
</dbReference>
<dbReference type="EnsemblPlants" id="Pp3c11_12210V3.1">
    <property type="protein sequence ID" value="Pp3c11_12210V3.1"/>
    <property type="gene ID" value="Pp3c11_12210"/>
</dbReference>
<dbReference type="STRING" id="3218.A0A2K1JUG7"/>
<reference evidence="2" key="3">
    <citation type="submission" date="2020-12" db="UniProtKB">
        <authorList>
            <consortium name="EnsemblPlants"/>
        </authorList>
    </citation>
    <scope>IDENTIFICATION</scope>
</reference>
<dbReference type="PANTHER" id="PTHR11732">
    <property type="entry name" value="ALDO/KETO REDUCTASE"/>
    <property type="match status" value="1"/>
</dbReference>
<dbReference type="Proteomes" id="UP000006727">
    <property type="component" value="Chromosome 11"/>
</dbReference>
<dbReference type="GO" id="GO:0005829">
    <property type="term" value="C:cytosol"/>
    <property type="evidence" value="ECO:0000318"/>
    <property type="project" value="GO_Central"/>
</dbReference>
<keyword evidence="3" id="KW-1185">Reference proteome</keyword>
<accession>A0A2K1JUG7</accession>
<evidence type="ECO:0000313" key="3">
    <source>
        <dbReference type="Proteomes" id="UP000006727"/>
    </source>
</evidence>
<dbReference type="AlphaFoldDB" id="A0A2K1JUG7"/>
<gene>
    <name evidence="1" type="ORF">PHYPA_014939</name>
</gene>
<name>A0A2K1JUG7_PHYPA</name>
<evidence type="ECO:0000313" key="1">
    <source>
        <dbReference type="EMBL" id="PNR45168.1"/>
    </source>
</evidence>
<evidence type="ECO:0008006" key="4">
    <source>
        <dbReference type="Google" id="ProtNLM"/>
    </source>
</evidence>
<organism evidence="1">
    <name type="scientific">Physcomitrium patens</name>
    <name type="common">Spreading-leaved earth moss</name>
    <name type="synonym">Physcomitrella patens</name>
    <dbReference type="NCBI Taxonomy" id="3218"/>
    <lineage>
        <taxon>Eukaryota</taxon>
        <taxon>Viridiplantae</taxon>
        <taxon>Streptophyta</taxon>
        <taxon>Embryophyta</taxon>
        <taxon>Bryophyta</taxon>
        <taxon>Bryophytina</taxon>
        <taxon>Bryopsida</taxon>
        <taxon>Funariidae</taxon>
        <taxon>Funariales</taxon>
        <taxon>Funariaceae</taxon>
        <taxon>Physcomitrium</taxon>
    </lineage>
</organism>
<dbReference type="Gene3D" id="3.20.20.100">
    <property type="entry name" value="NADP-dependent oxidoreductase domain"/>
    <property type="match status" value="1"/>
</dbReference>
<evidence type="ECO:0000313" key="2">
    <source>
        <dbReference type="EnsemblPlants" id="Pp3c11_12210V3.1"/>
    </source>
</evidence>
<dbReference type="InParanoid" id="A0A2K1JUG7"/>
<dbReference type="GO" id="GO:0004032">
    <property type="term" value="F:aldose reductase (NADPH) activity"/>
    <property type="evidence" value="ECO:0000318"/>
    <property type="project" value="GO_Central"/>
</dbReference>
<sequence>MRSTRATLEYCVQQGFTKCVGVGNFSVSSLQELIFFAQLPPVDWQPRWQQKRFREYSMSMGIVVETRPPFGAPGLLYRTDDLLSKFVQKKIAEKHLKITAPISEFVRSFFAAPRVYDMTVNVIS</sequence>
<dbReference type="SUPFAM" id="SSF51430">
    <property type="entry name" value="NAD(P)-linked oxidoreductase"/>
    <property type="match status" value="1"/>
</dbReference>
<dbReference type="InterPro" id="IPR036812">
    <property type="entry name" value="NAD(P)_OxRdtase_dom_sf"/>
</dbReference>
<reference evidence="1 3" key="2">
    <citation type="journal article" date="2018" name="Plant J.">
        <title>The Physcomitrella patens chromosome-scale assembly reveals moss genome structure and evolution.</title>
        <authorList>
            <person name="Lang D."/>
            <person name="Ullrich K.K."/>
            <person name="Murat F."/>
            <person name="Fuchs J."/>
            <person name="Jenkins J."/>
            <person name="Haas F.B."/>
            <person name="Piednoel M."/>
            <person name="Gundlach H."/>
            <person name="Van Bel M."/>
            <person name="Meyberg R."/>
            <person name="Vives C."/>
            <person name="Morata J."/>
            <person name="Symeonidi A."/>
            <person name="Hiss M."/>
            <person name="Muchero W."/>
            <person name="Kamisugi Y."/>
            <person name="Saleh O."/>
            <person name="Blanc G."/>
            <person name="Decker E.L."/>
            <person name="van Gessel N."/>
            <person name="Grimwood J."/>
            <person name="Hayes R.D."/>
            <person name="Graham S.W."/>
            <person name="Gunter L.E."/>
            <person name="McDaniel S.F."/>
            <person name="Hoernstein S.N.W."/>
            <person name="Larsson A."/>
            <person name="Li F.W."/>
            <person name="Perroud P.F."/>
            <person name="Phillips J."/>
            <person name="Ranjan P."/>
            <person name="Rokshar D.S."/>
            <person name="Rothfels C.J."/>
            <person name="Schneider L."/>
            <person name="Shu S."/>
            <person name="Stevenson D.W."/>
            <person name="Thummler F."/>
            <person name="Tillich M."/>
            <person name="Villarreal Aguilar J.C."/>
            <person name="Widiez T."/>
            <person name="Wong G.K."/>
            <person name="Wymore A."/>
            <person name="Zhang Y."/>
            <person name="Zimmer A.D."/>
            <person name="Quatrano R.S."/>
            <person name="Mayer K.F.X."/>
            <person name="Goodstein D."/>
            <person name="Casacuberta J.M."/>
            <person name="Vandepoele K."/>
            <person name="Reski R."/>
            <person name="Cuming A.C."/>
            <person name="Tuskan G.A."/>
            <person name="Maumus F."/>
            <person name="Salse J."/>
            <person name="Schmutz J."/>
            <person name="Rensing S.A."/>
        </authorList>
    </citation>
    <scope>NUCLEOTIDE SEQUENCE [LARGE SCALE GENOMIC DNA]</scope>
    <source>
        <strain evidence="2 3">cv. Gransden 2004</strain>
    </source>
</reference>